<dbReference type="AlphaFoldDB" id="A0AAV7TW09"/>
<evidence type="ECO:0000313" key="2">
    <source>
        <dbReference type="Proteomes" id="UP001066276"/>
    </source>
</evidence>
<proteinExistence type="predicted"/>
<protein>
    <submittedName>
        <fullName evidence="1">Uncharacterized protein</fullName>
    </submittedName>
</protein>
<reference evidence="1" key="1">
    <citation type="journal article" date="2022" name="bioRxiv">
        <title>Sequencing and chromosome-scale assembly of the giantPleurodeles waltlgenome.</title>
        <authorList>
            <person name="Brown T."/>
            <person name="Elewa A."/>
            <person name="Iarovenko S."/>
            <person name="Subramanian E."/>
            <person name="Araus A.J."/>
            <person name="Petzold A."/>
            <person name="Susuki M."/>
            <person name="Suzuki K.-i.T."/>
            <person name="Hayashi T."/>
            <person name="Toyoda A."/>
            <person name="Oliveira C."/>
            <person name="Osipova E."/>
            <person name="Leigh N.D."/>
            <person name="Simon A."/>
            <person name="Yun M.H."/>
        </authorList>
    </citation>
    <scope>NUCLEOTIDE SEQUENCE</scope>
    <source>
        <strain evidence="1">20211129_DDA</strain>
        <tissue evidence="1">Liver</tissue>
    </source>
</reference>
<dbReference type="EMBL" id="JANPWB010000006">
    <property type="protein sequence ID" value="KAJ1180837.1"/>
    <property type="molecule type" value="Genomic_DNA"/>
</dbReference>
<gene>
    <name evidence="1" type="ORF">NDU88_006052</name>
</gene>
<dbReference type="Proteomes" id="UP001066276">
    <property type="component" value="Chromosome 3_2"/>
</dbReference>
<name>A0AAV7TW09_PLEWA</name>
<evidence type="ECO:0000313" key="1">
    <source>
        <dbReference type="EMBL" id="KAJ1180837.1"/>
    </source>
</evidence>
<keyword evidence="2" id="KW-1185">Reference proteome</keyword>
<sequence length="104" mass="11514">MDPSSIITETQLLDATQELSTSDKLGKVLAAIEHSRVSMETRLGSLAIELSFLHADHRKLRDKVSDGEKTLAALQPLATDNLKATRDLQECVRLLEDRAEDAKE</sequence>
<organism evidence="1 2">
    <name type="scientific">Pleurodeles waltl</name>
    <name type="common">Iberian ribbed newt</name>
    <dbReference type="NCBI Taxonomy" id="8319"/>
    <lineage>
        <taxon>Eukaryota</taxon>
        <taxon>Metazoa</taxon>
        <taxon>Chordata</taxon>
        <taxon>Craniata</taxon>
        <taxon>Vertebrata</taxon>
        <taxon>Euteleostomi</taxon>
        <taxon>Amphibia</taxon>
        <taxon>Batrachia</taxon>
        <taxon>Caudata</taxon>
        <taxon>Salamandroidea</taxon>
        <taxon>Salamandridae</taxon>
        <taxon>Pleurodelinae</taxon>
        <taxon>Pleurodeles</taxon>
    </lineage>
</organism>
<accession>A0AAV7TW09</accession>
<comment type="caution">
    <text evidence="1">The sequence shown here is derived from an EMBL/GenBank/DDBJ whole genome shotgun (WGS) entry which is preliminary data.</text>
</comment>